<sequence>MPRSTQPARARLLRAADELFYAHGIAATGVDAVIEKAGVATGSLYKNFGGKADLVAAYLADRDRRFGELWETHIEAARDARAKLLALFDAHADWMRQTGALRGCAHVAAAAQLPADHAGVAAAVAHKQRLIDRLTELVEAVDVPAPRALAQDLALLYDGMLAAQAIGIDPDPLARARRLAEQIVHAADGA</sequence>
<name>A0ABN9NVY8_9MYCO</name>
<dbReference type="Gene3D" id="1.10.357.10">
    <property type="entry name" value="Tetracycline Repressor, domain 2"/>
    <property type="match status" value="1"/>
</dbReference>
<keyword evidence="1" id="KW-0805">Transcription regulation</keyword>
<keyword evidence="2 4" id="KW-0238">DNA-binding</keyword>
<evidence type="ECO:0000256" key="1">
    <source>
        <dbReference type="ARBA" id="ARBA00023015"/>
    </source>
</evidence>
<evidence type="ECO:0000256" key="4">
    <source>
        <dbReference type="PROSITE-ProRule" id="PRU00335"/>
    </source>
</evidence>
<dbReference type="PANTHER" id="PTHR47506">
    <property type="entry name" value="TRANSCRIPTIONAL REGULATORY PROTEIN"/>
    <property type="match status" value="1"/>
</dbReference>
<dbReference type="SUPFAM" id="SSF46689">
    <property type="entry name" value="Homeodomain-like"/>
    <property type="match status" value="1"/>
</dbReference>
<dbReference type="PROSITE" id="PS50977">
    <property type="entry name" value="HTH_TETR_2"/>
    <property type="match status" value="1"/>
</dbReference>
<evidence type="ECO:0000313" key="6">
    <source>
        <dbReference type="EMBL" id="CAJ1580921.1"/>
    </source>
</evidence>
<dbReference type="InterPro" id="IPR001647">
    <property type="entry name" value="HTH_TetR"/>
</dbReference>
<accession>A0ABN9NVY8</accession>
<dbReference type="EMBL" id="OY726395">
    <property type="protein sequence ID" value="CAJ1580921.1"/>
    <property type="molecule type" value="Genomic_DNA"/>
</dbReference>
<dbReference type="PRINTS" id="PR00455">
    <property type="entry name" value="HTHTETR"/>
</dbReference>
<reference evidence="6 7" key="1">
    <citation type="submission" date="2023-08" db="EMBL/GenBank/DDBJ databases">
        <authorList>
            <person name="Folkvardsen B D."/>
            <person name="Norman A."/>
        </authorList>
    </citation>
    <scope>NUCLEOTIDE SEQUENCE [LARGE SCALE GENOMIC DNA]</scope>
    <source>
        <strain evidence="6 7">Mu0050</strain>
    </source>
</reference>
<proteinExistence type="predicted"/>
<dbReference type="SUPFAM" id="SSF48498">
    <property type="entry name" value="Tetracyclin repressor-like, C-terminal domain"/>
    <property type="match status" value="1"/>
</dbReference>
<keyword evidence="7" id="KW-1185">Reference proteome</keyword>
<gene>
    <name evidence="6" type="ORF">MU0050_001272</name>
</gene>
<dbReference type="Pfam" id="PF00440">
    <property type="entry name" value="TetR_N"/>
    <property type="match status" value="1"/>
</dbReference>
<dbReference type="InterPro" id="IPR036271">
    <property type="entry name" value="Tet_transcr_reg_TetR-rel_C_sf"/>
</dbReference>
<protein>
    <submittedName>
        <fullName evidence="6">Helix-turn-helix domain-containing protein</fullName>
    </submittedName>
</protein>
<dbReference type="Proteomes" id="UP001190466">
    <property type="component" value="Chromosome"/>
</dbReference>
<evidence type="ECO:0000256" key="2">
    <source>
        <dbReference type="ARBA" id="ARBA00023125"/>
    </source>
</evidence>
<keyword evidence="3" id="KW-0804">Transcription</keyword>
<dbReference type="InterPro" id="IPR009057">
    <property type="entry name" value="Homeodomain-like_sf"/>
</dbReference>
<dbReference type="RefSeq" id="WP_316515308.1">
    <property type="nucleotide sequence ID" value="NZ_OY726395.1"/>
</dbReference>
<dbReference type="PANTHER" id="PTHR47506:SF1">
    <property type="entry name" value="HTH-TYPE TRANSCRIPTIONAL REGULATOR YJDC"/>
    <property type="match status" value="1"/>
</dbReference>
<organism evidence="6 7">
    <name type="scientific">[Mycobacterium] wendilense</name>
    <dbReference type="NCBI Taxonomy" id="3064284"/>
    <lineage>
        <taxon>Bacteria</taxon>
        <taxon>Bacillati</taxon>
        <taxon>Actinomycetota</taxon>
        <taxon>Actinomycetes</taxon>
        <taxon>Mycobacteriales</taxon>
        <taxon>Mycobacteriaceae</taxon>
        <taxon>Mycolicibacter</taxon>
    </lineage>
</organism>
<evidence type="ECO:0000259" key="5">
    <source>
        <dbReference type="PROSITE" id="PS50977"/>
    </source>
</evidence>
<evidence type="ECO:0000313" key="7">
    <source>
        <dbReference type="Proteomes" id="UP001190466"/>
    </source>
</evidence>
<feature type="domain" description="HTH tetR-type" evidence="5">
    <location>
        <begin position="6"/>
        <end position="66"/>
    </location>
</feature>
<evidence type="ECO:0000256" key="3">
    <source>
        <dbReference type="ARBA" id="ARBA00023163"/>
    </source>
</evidence>
<feature type="DNA-binding region" description="H-T-H motif" evidence="4">
    <location>
        <begin position="29"/>
        <end position="48"/>
    </location>
</feature>